<evidence type="ECO:0000313" key="1">
    <source>
        <dbReference type="EMBL" id="BAS81998.1"/>
    </source>
</evidence>
<proteinExistence type="predicted"/>
<dbReference type="AlphaFoldDB" id="A0A0P0VS99"/>
<organism evidence="1 2">
    <name type="scientific">Oryza sativa subsp. japonica</name>
    <name type="common">Rice</name>
    <dbReference type="NCBI Taxonomy" id="39947"/>
    <lineage>
        <taxon>Eukaryota</taxon>
        <taxon>Viridiplantae</taxon>
        <taxon>Streptophyta</taxon>
        <taxon>Embryophyta</taxon>
        <taxon>Tracheophyta</taxon>
        <taxon>Spermatophyta</taxon>
        <taxon>Magnoliopsida</taxon>
        <taxon>Liliopsida</taxon>
        <taxon>Poales</taxon>
        <taxon>Poaceae</taxon>
        <taxon>BOP clade</taxon>
        <taxon>Oryzoideae</taxon>
        <taxon>Oryzeae</taxon>
        <taxon>Oryzinae</taxon>
        <taxon>Oryza</taxon>
        <taxon>Oryza sativa</taxon>
    </lineage>
</organism>
<protein>
    <submittedName>
        <fullName evidence="1">Os03g0118425 protein</fullName>
    </submittedName>
</protein>
<sequence>MPIQCKAIAGSLYHLKVLEVFMLKSLSSCDPFVWLVPKHFLTFTRLIKSLCCFVIPVLATWGKQTCSQVMS</sequence>
<keyword evidence="2" id="KW-1185">Reference proteome</keyword>
<dbReference type="InParanoid" id="A0A0P0VS99"/>
<reference evidence="1 2" key="2">
    <citation type="journal article" date="2013" name="Plant Cell Physiol.">
        <title>Rice Annotation Project Database (RAP-DB): an integrative and interactive database for rice genomics.</title>
        <authorList>
            <person name="Sakai H."/>
            <person name="Lee S.S."/>
            <person name="Tanaka T."/>
            <person name="Numa H."/>
            <person name="Kim J."/>
            <person name="Kawahara Y."/>
            <person name="Wakimoto H."/>
            <person name="Yang C.C."/>
            <person name="Iwamoto M."/>
            <person name="Abe T."/>
            <person name="Yamada Y."/>
            <person name="Muto A."/>
            <person name="Inokuchi H."/>
            <person name="Ikemura T."/>
            <person name="Matsumoto T."/>
            <person name="Sasaki T."/>
            <person name="Itoh T."/>
        </authorList>
    </citation>
    <scope>NUCLEOTIDE SEQUENCE [LARGE SCALE GENOMIC DNA]</scope>
    <source>
        <strain evidence="2">cv. Nipponbare</strain>
    </source>
</reference>
<dbReference type="Proteomes" id="UP000059680">
    <property type="component" value="Chromosome 3"/>
</dbReference>
<evidence type="ECO:0000313" key="2">
    <source>
        <dbReference type="Proteomes" id="UP000059680"/>
    </source>
</evidence>
<dbReference type="Gramene" id="Os03t0118425-00">
    <property type="protein sequence ID" value="Os03t0118425-00"/>
    <property type="gene ID" value="Os03g0118425"/>
</dbReference>
<gene>
    <name evidence="1" type="ordered locus">Os03g0118425</name>
    <name evidence="1" type="ORF">OSNPB_030118425</name>
</gene>
<accession>A0A0P0VS99</accession>
<reference evidence="2" key="1">
    <citation type="journal article" date="2005" name="Nature">
        <title>The map-based sequence of the rice genome.</title>
        <authorList>
            <consortium name="International rice genome sequencing project (IRGSP)"/>
            <person name="Matsumoto T."/>
            <person name="Wu J."/>
            <person name="Kanamori H."/>
            <person name="Katayose Y."/>
            <person name="Fujisawa M."/>
            <person name="Namiki N."/>
            <person name="Mizuno H."/>
            <person name="Yamamoto K."/>
            <person name="Antonio B.A."/>
            <person name="Baba T."/>
            <person name="Sakata K."/>
            <person name="Nagamura Y."/>
            <person name="Aoki H."/>
            <person name="Arikawa K."/>
            <person name="Arita K."/>
            <person name="Bito T."/>
            <person name="Chiden Y."/>
            <person name="Fujitsuka N."/>
            <person name="Fukunaka R."/>
            <person name="Hamada M."/>
            <person name="Harada C."/>
            <person name="Hayashi A."/>
            <person name="Hijishita S."/>
            <person name="Honda M."/>
            <person name="Hosokawa S."/>
            <person name="Ichikawa Y."/>
            <person name="Idonuma A."/>
            <person name="Iijima M."/>
            <person name="Ikeda M."/>
            <person name="Ikeno M."/>
            <person name="Ito K."/>
            <person name="Ito S."/>
            <person name="Ito T."/>
            <person name="Ito Y."/>
            <person name="Ito Y."/>
            <person name="Iwabuchi A."/>
            <person name="Kamiya K."/>
            <person name="Karasawa W."/>
            <person name="Kurita K."/>
            <person name="Katagiri S."/>
            <person name="Kikuta A."/>
            <person name="Kobayashi H."/>
            <person name="Kobayashi N."/>
            <person name="Machita K."/>
            <person name="Maehara T."/>
            <person name="Masukawa M."/>
            <person name="Mizubayashi T."/>
            <person name="Mukai Y."/>
            <person name="Nagasaki H."/>
            <person name="Nagata Y."/>
            <person name="Naito S."/>
            <person name="Nakashima M."/>
            <person name="Nakama Y."/>
            <person name="Nakamichi Y."/>
            <person name="Nakamura M."/>
            <person name="Meguro A."/>
            <person name="Negishi M."/>
            <person name="Ohta I."/>
            <person name="Ohta T."/>
            <person name="Okamoto M."/>
            <person name="Ono N."/>
            <person name="Saji S."/>
            <person name="Sakaguchi M."/>
            <person name="Sakai K."/>
            <person name="Shibata M."/>
            <person name="Shimokawa T."/>
            <person name="Song J."/>
            <person name="Takazaki Y."/>
            <person name="Terasawa K."/>
            <person name="Tsugane M."/>
            <person name="Tsuji K."/>
            <person name="Ueda S."/>
            <person name="Waki K."/>
            <person name="Yamagata H."/>
            <person name="Yamamoto M."/>
            <person name="Yamamoto S."/>
            <person name="Yamane H."/>
            <person name="Yoshiki S."/>
            <person name="Yoshihara R."/>
            <person name="Yukawa K."/>
            <person name="Zhong H."/>
            <person name="Yano M."/>
            <person name="Yuan Q."/>
            <person name="Ouyang S."/>
            <person name="Liu J."/>
            <person name="Jones K.M."/>
            <person name="Gansberger K."/>
            <person name="Moffat K."/>
            <person name="Hill J."/>
            <person name="Bera J."/>
            <person name="Fadrosh D."/>
            <person name="Jin S."/>
            <person name="Johri S."/>
            <person name="Kim M."/>
            <person name="Overton L."/>
            <person name="Reardon M."/>
            <person name="Tsitrin T."/>
            <person name="Vuong H."/>
            <person name="Weaver B."/>
            <person name="Ciecko A."/>
            <person name="Tallon L."/>
            <person name="Jackson J."/>
            <person name="Pai G."/>
            <person name="Aken S.V."/>
            <person name="Utterback T."/>
            <person name="Reidmuller S."/>
            <person name="Feldblyum T."/>
            <person name="Hsiao J."/>
            <person name="Zismann V."/>
            <person name="Iobst S."/>
            <person name="de Vazeille A.R."/>
            <person name="Buell C.R."/>
            <person name="Ying K."/>
            <person name="Li Y."/>
            <person name="Lu T."/>
            <person name="Huang Y."/>
            <person name="Zhao Q."/>
            <person name="Feng Q."/>
            <person name="Zhang L."/>
            <person name="Zhu J."/>
            <person name="Weng Q."/>
            <person name="Mu J."/>
            <person name="Lu Y."/>
            <person name="Fan D."/>
            <person name="Liu Y."/>
            <person name="Guan J."/>
            <person name="Zhang Y."/>
            <person name="Yu S."/>
            <person name="Liu X."/>
            <person name="Zhang Y."/>
            <person name="Hong G."/>
            <person name="Han B."/>
            <person name="Choisne N."/>
            <person name="Demange N."/>
            <person name="Orjeda G."/>
            <person name="Samain S."/>
            <person name="Cattolico L."/>
            <person name="Pelletier E."/>
            <person name="Couloux A."/>
            <person name="Segurens B."/>
            <person name="Wincker P."/>
            <person name="D'Hont A."/>
            <person name="Scarpelli C."/>
            <person name="Weissenbach J."/>
            <person name="Salanoubat M."/>
            <person name="Quetier F."/>
            <person name="Yu Y."/>
            <person name="Kim H.R."/>
            <person name="Rambo T."/>
            <person name="Currie J."/>
            <person name="Collura K."/>
            <person name="Luo M."/>
            <person name="Yang T."/>
            <person name="Ammiraju J.S.S."/>
            <person name="Engler F."/>
            <person name="Soderlund C."/>
            <person name="Wing R.A."/>
            <person name="Palmer L.E."/>
            <person name="de la Bastide M."/>
            <person name="Spiegel L."/>
            <person name="Nascimento L."/>
            <person name="Zutavern T."/>
            <person name="O'Shaughnessy A."/>
            <person name="Dike S."/>
            <person name="Dedhia N."/>
            <person name="Preston R."/>
            <person name="Balija V."/>
            <person name="McCombie W.R."/>
            <person name="Chow T."/>
            <person name="Chen H."/>
            <person name="Chung M."/>
            <person name="Chen C."/>
            <person name="Shaw J."/>
            <person name="Wu H."/>
            <person name="Hsiao K."/>
            <person name="Chao Y."/>
            <person name="Chu M."/>
            <person name="Cheng C."/>
            <person name="Hour A."/>
            <person name="Lee P."/>
            <person name="Lin S."/>
            <person name="Lin Y."/>
            <person name="Liou J."/>
            <person name="Liu S."/>
            <person name="Hsing Y."/>
            <person name="Raghuvanshi S."/>
            <person name="Mohanty A."/>
            <person name="Bharti A.K."/>
            <person name="Gaur A."/>
            <person name="Gupta V."/>
            <person name="Kumar D."/>
            <person name="Ravi V."/>
            <person name="Vij S."/>
            <person name="Kapur A."/>
            <person name="Khurana P."/>
            <person name="Khurana P."/>
            <person name="Khurana J.P."/>
            <person name="Tyagi A.K."/>
            <person name="Gaikwad K."/>
            <person name="Singh A."/>
            <person name="Dalal V."/>
            <person name="Srivastava S."/>
            <person name="Dixit A."/>
            <person name="Pal A.K."/>
            <person name="Ghazi I.A."/>
            <person name="Yadav M."/>
            <person name="Pandit A."/>
            <person name="Bhargava A."/>
            <person name="Sureshbabu K."/>
            <person name="Batra K."/>
            <person name="Sharma T.R."/>
            <person name="Mohapatra T."/>
            <person name="Singh N.K."/>
            <person name="Messing J."/>
            <person name="Nelson A.B."/>
            <person name="Fuks G."/>
            <person name="Kavchok S."/>
            <person name="Keizer G."/>
            <person name="Linton E."/>
            <person name="Llaca V."/>
            <person name="Song R."/>
            <person name="Tanyolac B."/>
            <person name="Young S."/>
            <person name="Ho-Il K."/>
            <person name="Hahn J.H."/>
            <person name="Sangsakoo G."/>
            <person name="Vanavichit A."/>
            <person name="de Mattos Luiz.A.T."/>
            <person name="Zimmer P.D."/>
            <person name="Malone G."/>
            <person name="Dellagostin O."/>
            <person name="de Oliveira A.C."/>
            <person name="Bevan M."/>
            <person name="Bancroft I."/>
            <person name="Minx P."/>
            <person name="Cordum H."/>
            <person name="Wilson R."/>
            <person name="Cheng Z."/>
            <person name="Jin W."/>
            <person name="Jiang J."/>
            <person name="Leong S.A."/>
            <person name="Iwama H."/>
            <person name="Gojobori T."/>
            <person name="Itoh T."/>
            <person name="Niimura Y."/>
            <person name="Fujii Y."/>
            <person name="Habara T."/>
            <person name="Sakai H."/>
            <person name="Sato Y."/>
            <person name="Wilson G."/>
            <person name="Kumar K."/>
            <person name="McCouch S."/>
            <person name="Juretic N."/>
            <person name="Hoen D."/>
            <person name="Wright S."/>
            <person name="Bruskiewich R."/>
            <person name="Bureau T."/>
            <person name="Miyao A."/>
            <person name="Hirochika H."/>
            <person name="Nishikawa T."/>
            <person name="Kadowaki K."/>
            <person name="Sugiura M."/>
            <person name="Burr B."/>
            <person name="Sasaki T."/>
        </authorList>
    </citation>
    <scope>NUCLEOTIDE SEQUENCE [LARGE SCALE GENOMIC DNA]</scope>
    <source>
        <strain evidence="2">cv. Nipponbare</strain>
    </source>
</reference>
<dbReference type="PaxDb" id="39947-A0A0P0VS99"/>
<name>A0A0P0VS99_ORYSJ</name>
<reference evidence="1 2" key="3">
    <citation type="journal article" date="2013" name="Rice">
        <title>Improvement of the Oryza sativa Nipponbare reference genome using next generation sequence and optical map data.</title>
        <authorList>
            <person name="Kawahara Y."/>
            <person name="de la Bastide M."/>
            <person name="Hamilton J.P."/>
            <person name="Kanamori H."/>
            <person name="McCombie W.R."/>
            <person name="Ouyang S."/>
            <person name="Schwartz D.C."/>
            <person name="Tanaka T."/>
            <person name="Wu J."/>
            <person name="Zhou S."/>
            <person name="Childs K.L."/>
            <person name="Davidson R.M."/>
            <person name="Lin H."/>
            <person name="Quesada-Ocampo L."/>
            <person name="Vaillancourt B."/>
            <person name="Sakai H."/>
            <person name="Lee S.S."/>
            <person name="Kim J."/>
            <person name="Numa H."/>
            <person name="Itoh T."/>
            <person name="Buell C.R."/>
            <person name="Matsumoto T."/>
        </authorList>
    </citation>
    <scope>NUCLEOTIDE SEQUENCE [LARGE SCALE GENOMIC DNA]</scope>
    <source>
        <strain evidence="2">cv. Nipponbare</strain>
    </source>
</reference>
<dbReference type="EMBL" id="AP014959">
    <property type="protein sequence ID" value="BAS81998.1"/>
    <property type="molecule type" value="Genomic_DNA"/>
</dbReference>